<name>A0A4U1C774_9SPHI</name>
<evidence type="ECO:0000256" key="3">
    <source>
        <dbReference type="PROSITE-ProRule" id="PRU00339"/>
    </source>
</evidence>
<dbReference type="Proteomes" id="UP000308181">
    <property type="component" value="Unassembled WGS sequence"/>
</dbReference>
<dbReference type="PANTHER" id="PTHR45586:SF1">
    <property type="entry name" value="LIPOPOLYSACCHARIDE ASSEMBLY PROTEIN B"/>
    <property type="match status" value="1"/>
</dbReference>
<keyword evidence="1" id="KW-0677">Repeat</keyword>
<dbReference type="OrthoDB" id="9763354at2"/>
<evidence type="ECO:0000313" key="5">
    <source>
        <dbReference type="EMBL" id="TKC00247.1"/>
    </source>
</evidence>
<dbReference type="EMBL" id="SWBP01000001">
    <property type="protein sequence ID" value="TKC00247.1"/>
    <property type="molecule type" value="Genomic_DNA"/>
</dbReference>
<dbReference type="AlphaFoldDB" id="A0A4U1C774"/>
<comment type="caution">
    <text evidence="5">The sequence shown here is derived from an EMBL/GenBank/DDBJ whole genome shotgun (WGS) entry which is preliminary data.</text>
</comment>
<dbReference type="InterPro" id="IPR011990">
    <property type="entry name" value="TPR-like_helical_dom_sf"/>
</dbReference>
<evidence type="ECO:0000256" key="1">
    <source>
        <dbReference type="ARBA" id="ARBA00022737"/>
    </source>
</evidence>
<accession>A0A4U1C774</accession>
<dbReference type="Gene3D" id="1.25.40.10">
    <property type="entry name" value="Tetratricopeptide repeat domain"/>
    <property type="match status" value="4"/>
</dbReference>
<dbReference type="PANTHER" id="PTHR45586">
    <property type="entry name" value="TPR REPEAT-CONTAINING PROTEIN PA4667"/>
    <property type="match status" value="1"/>
</dbReference>
<dbReference type="InterPro" id="IPR051012">
    <property type="entry name" value="CellSynth/LPSAsmb/PSIAsmb"/>
</dbReference>
<evidence type="ECO:0000313" key="6">
    <source>
        <dbReference type="Proteomes" id="UP000308181"/>
    </source>
</evidence>
<reference evidence="5 6" key="1">
    <citation type="submission" date="2019-04" db="EMBL/GenBank/DDBJ databases">
        <title>Pedobacter sp. AR-3-17 sp. nov., isolated from Arctic soil.</title>
        <authorList>
            <person name="Dahal R.H."/>
            <person name="Kim D.-U."/>
        </authorList>
    </citation>
    <scope>NUCLEOTIDE SEQUENCE [LARGE SCALE GENOMIC DNA]</scope>
    <source>
        <strain evidence="5 6">AR-3-17</strain>
    </source>
</reference>
<evidence type="ECO:0000256" key="4">
    <source>
        <dbReference type="SAM" id="SignalP"/>
    </source>
</evidence>
<dbReference type="PROSITE" id="PS50005">
    <property type="entry name" value="TPR"/>
    <property type="match status" value="1"/>
</dbReference>
<dbReference type="InterPro" id="IPR019734">
    <property type="entry name" value="TPR_rpt"/>
</dbReference>
<keyword evidence="2 3" id="KW-0802">TPR repeat</keyword>
<keyword evidence="4" id="KW-0732">Signal</keyword>
<evidence type="ECO:0000256" key="2">
    <source>
        <dbReference type="ARBA" id="ARBA00022803"/>
    </source>
</evidence>
<dbReference type="Pfam" id="PF13174">
    <property type="entry name" value="TPR_6"/>
    <property type="match status" value="2"/>
</dbReference>
<organism evidence="5 6">
    <name type="scientific">Pedobacter cryophilus</name>
    <dbReference type="NCBI Taxonomy" id="2571271"/>
    <lineage>
        <taxon>Bacteria</taxon>
        <taxon>Pseudomonadati</taxon>
        <taxon>Bacteroidota</taxon>
        <taxon>Sphingobacteriia</taxon>
        <taxon>Sphingobacteriales</taxon>
        <taxon>Sphingobacteriaceae</taxon>
        <taxon>Pedobacter</taxon>
    </lineage>
</organism>
<protein>
    <submittedName>
        <fullName evidence="5">Tetratricopeptide repeat protein</fullName>
    </submittedName>
</protein>
<dbReference type="RefSeq" id="WP_136824458.1">
    <property type="nucleotide sequence ID" value="NZ_SWBP01000001.1"/>
</dbReference>
<feature type="chain" id="PRO_5020428160" evidence="4">
    <location>
        <begin position="23"/>
        <end position="601"/>
    </location>
</feature>
<proteinExistence type="predicted"/>
<feature type="signal peptide" evidence="4">
    <location>
        <begin position="1"/>
        <end position="22"/>
    </location>
</feature>
<dbReference type="SUPFAM" id="SSF48452">
    <property type="entry name" value="TPR-like"/>
    <property type="match status" value="3"/>
</dbReference>
<keyword evidence="6" id="KW-1185">Reference proteome</keyword>
<feature type="repeat" description="TPR" evidence="3">
    <location>
        <begin position="89"/>
        <end position="122"/>
    </location>
</feature>
<gene>
    <name evidence="5" type="ORF">FA046_00785</name>
</gene>
<sequence length="601" mass="69186">MLQLKKSLFLIIIFSISFSVFAQNLNDPLLAEQFFRNGEYEKALTIYAKLYQAKNGSNQYYNDYLNTLLKLKQYDEAEKIINKKIRENPNFKLDLGQLYLEKGDLAAANKIFDSVIQNMPADQFEITEIANSFYTSANYDYAIKTFLNGRKLLKNEDFFIYELVNLYRFKRIKDGLVFELLKLIESRPEMLQMAKTSVSRTFETDADYDNLKSQLLKKIQKDPQNVNYIDFLAWQYIQQKQFDLALIQMIALDKRMNDVGGRVFNLGSLLLENKAYDAANKAFEYLVSKGESSPYYIPAKVSLLKNKNQQILEGLYTTKDLESLVSSYESLLAEFGKNNQTIFAIRQLANIKAYYLNKLVEAQDLLEQVLTFNGTKPQTLAEVKLDLADIYVLNNDRWEATLLYGQVEKSFSNEPLGQEAKFKNARLSFYNSDFSWAKAQLDVLKASTSQLIANDALDLSLLLQDNLAFDSTGNALKLYAKAELLLFKNQNEASLAVLDSINTLFPQNDLADDVLMTKSKIYRKQNDFKKAANVLKEIIEKYNYSIWADDALFTLATIEEEKLNDKANAQKHYELLLTNFPGSLYVIEARKRFRNLRGDSL</sequence>